<comment type="similarity">
    <text evidence="1">Belongs to the type-I restriction system S methylase family.</text>
</comment>
<proteinExistence type="inferred from homology"/>
<evidence type="ECO:0000313" key="5">
    <source>
        <dbReference type="EMBL" id="OIQ93090.1"/>
    </source>
</evidence>
<gene>
    <name evidence="5" type="primary">hsdS_5</name>
    <name evidence="5" type="ORF">GALL_249900</name>
</gene>
<evidence type="ECO:0000256" key="2">
    <source>
        <dbReference type="ARBA" id="ARBA00022747"/>
    </source>
</evidence>
<feature type="domain" description="Type I restriction modification DNA specificity" evidence="4">
    <location>
        <begin position="299"/>
        <end position="411"/>
    </location>
</feature>
<protein>
    <submittedName>
        <fullName evidence="5">Type-1 restriction enzyme EcoKI specificity protein</fullName>
    </submittedName>
</protein>
<dbReference type="AlphaFoldDB" id="A0A1J5RCN1"/>
<dbReference type="InterPro" id="IPR044946">
    <property type="entry name" value="Restrct_endonuc_typeI_TRD_sf"/>
</dbReference>
<dbReference type="Gene3D" id="3.90.220.20">
    <property type="entry name" value="DNA methylase specificity domains"/>
    <property type="match status" value="2"/>
</dbReference>
<sequence length="449" mass="50583">MSLPRFPEYKDSGVAWLGEVPRHWDVRKVRWLCEIKKRISGELGHDVLSITQQGIKIKDLESNDGQISMDYSKYQFVEIGDFAMNHMDLLTGYVDISEVYGVTSPDYRVFSIRDKRASYDKYVLYLFQMGYKNKIFYAFGQGSSQLGRWRLPAEQFNDFFFPLPPLEEQQIIAAFLDRETGKIDALIAEQQRLVELLVEKRQAVISHAVTKGLNQNARIKDSGIEWLGEVPEHWEIGGLTRFIGPVVDYRGRTPTKVDEGIFLVTARNVRDGKIDYEASQEFVDPESAASLLARGKPEIGDLLFTMEAPLGQVALIDRIDIALAQRIVKFRGMPKVIQNNFLLYWFMSAHCQARLETLATGSTALGIKASKLGMIECLVPPLDEQTAIANYIDRETAKLDTLTAEANRAIELLQERRSALISAAVTGKIDVRPLVPSSQSGEGRALETV</sequence>
<keyword evidence="3" id="KW-0238">DNA-binding</keyword>
<dbReference type="Pfam" id="PF01420">
    <property type="entry name" value="Methylase_S"/>
    <property type="match status" value="2"/>
</dbReference>
<dbReference type="InterPro" id="IPR052021">
    <property type="entry name" value="Type-I_RS_S_subunit"/>
</dbReference>
<dbReference type="GO" id="GO:0003677">
    <property type="term" value="F:DNA binding"/>
    <property type="evidence" value="ECO:0007669"/>
    <property type="project" value="UniProtKB-KW"/>
</dbReference>
<dbReference type="PANTHER" id="PTHR30408:SF12">
    <property type="entry name" value="TYPE I RESTRICTION ENZYME MJAVIII SPECIFICITY SUBUNIT"/>
    <property type="match status" value="1"/>
</dbReference>
<dbReference type="InterPro" id="IPR000055">
    <property type="entry name" value="Restrct_endonuc_typeI_TRD"/>
</dbReference>
<evidence type="ECO:0000259" key="4">
    <source>
        <dbReference type="Pfam" id="PF01420"/>
    </source>
</evidence>
<name>A0A1J5RCN1_9ZZZZ</name>
<feature type="domain" description="Type I restriction modification DNA specificity" evidence="4">
    <location>
        <begin position="87"/>
        <end position="181"/>
    </location>
</feature>
<evidence type="ECO:0000256" key="3">
    <source>
        <dbReference type="ARBA" id="ARBA00023125"/>
    </source>
</evidence>
<dbReference type="PANTHER" id="PTHR30408">
    <property type="entry name" value="TYPE-1 RESTRICTION ENZYME ECOKI SPECIFICITY PROTEIN"/>
    <property type="match status" value="1"/>
</dbReference>
<keyword evidence="2" id="KW-0680">Restriction system</keyword>
<evidence type="ECO:0000256" key="1">
    <source>
        <dbReference type="ARBA" id="ARBA00010923"/>
    </source>
</evidence>
<organism evidence="5">
    <name type="scientific">mine drainage metagenome</name>
    <dbReference type="NCBI Taxonomy" id="410659"/>
    <lineage>
        <taxon>unclassified sequences</taxon>
        <taxon>metagenomes</taxon>
        <taxon>ecological metagenomes</taxon>
    </lineage>
</organism>
<dbReference type="EMBL" id="MLJW01000215">
    <property type="protein sequence ID" value="OIQ93090.1"/>
    <property type="molecule type" value="Genomic_DNA"/>
</dbReference>
<comment type="caution">
    <text evidence="5">The sequence shown here is derived from an EMBL/GenBank/DDBJ whole genome shotgun (WGS) entry which is preliminary data.</text>
</comment>
<dbReference type="GO" id="GO:0009307">
    <property type="term" value="P:DNA restriction-modification system"/>
    <property type="evidence" value="ECO:0007669"/>
    <property type="project" value="UniProtKB-KW"/>
</dbReference>
<dbReference type="SUPFAM" id="SSF116734">
    <property type="entry name" value="DNA methylase specificity domain"/>
    <property type="match status" value="2"/>
</dbReference>
<reference evidence="5" key="1">
    <citation type="submission" date="2016-10" db="EMBL/GenBank/DDBJ databases">
        <title>Sequence of Gallionella enrichment culture.</title>
        <authorList>
            <person name="Poehlein A."/>
            <person name="Muehling M."/>
            <person name="Daniel R."/>
        </authorList>
    </citation>
    <scope>NUCLEOTIDE SEQUENCE</scope>
</reference>
<accession>A0A1J5RCN1</accession>
<dbReference type="Gene3D" id="1.10.287.1120">
    <property type="entry name" value="Bipartite methylase S protein"/>
    <property type="match status" value="1"/>
</dbReference>